<gene>
    <name evidence="1" type="ORF">AN672_22400</name>
</gene>
<reference evidence="1 2" key="2">
    <citation type="journal article" date="2017" name="PLoS ONE">
        <title>Genomic and phenotypic characterisation of fluoroquinolone resistance mechanisms in Enterobacteriaceae in Durban, South Africa.</title>
        <authorList>
            <person name="Osei Sekyere J."/>
            <person name="Amoako D.G."/>
        </authorList>
    </citation>
    <scope>NUCLEOTIDE SEQUENCE [LARGE SCALE GENOMIC DNA]</scope>
    <source>
        <strain evidence="1 2">ST62:944112508</strain>
    </source>
</reference>
<evidence type="ECO:0000313" key="2">
    <source>
        <dbReference type="Proteomes" id="UP000050520"/>
    </source>
</evidence>
<sequence length="73" mass="7996">MVAFVLCAISSPLNRLRSAGGIQIGIQIILEVNYLPTNLMKWNFYSACMSPICQCLGIYSKMLSGFTAGKSFI</sequence>
<proteinExistence type="predicted"/>
<name>A0AA40NGS9_CITFR</name>
<evidence type="ECO:0000313" key="1">
    <source>
        <dbReference type="EMBL" id="KPR51263.1"/>
    </source>
</evidence>
<protein>
    <submittedName>
        <fullName evidence="1">Uncharacterized protein</fullName>
    </submittedName>
</protein>
<organism evidence="1 2">
    <name type="scientific">Citrobacter freundii</name>
    <dbReference type="NCBI Taxonomy" id="546"/>
    <lineage>
        <taxon>Bacteria</taxon>
        <taxon>Pseudomonadati</taxon>
        <taxon>Pseudomonadota</taxon>
        <taxon>Gammaproteobacteria</taxon>
        <taxon>Enterobacterales</taxon>
        <taxon>Enterobacteriaceae</taxon>
        <taxon>Citrobacter</taxon>
        <taxon>Citrobacter freundii complex</taxon>
    </lineage>
</organism>
<dbReference type="EMBL" id="LJEB01000114">
    <property type="protein sequence ID" value="KPR51263.1"/>
    <property type="molecule type" value="Genomic_DNA"/>
</dbReference>
<dbReference type="Proteomes" id="UP000050520">
    <property type="component" value="Unassembled WGS sequence"/>
</dbReference>
<reference evidence="2" key="1">
    <citation type="submission" date="2015-09" db="EMBL/GenBank/DDBJ databases">
        <title>Prevalence of NDMs in South Africa.</title>
        <authorList>
            <person name="Osei Sekyere J."/>
            <person name="Govinden U."/>
            <person name="Essack S."/>
            <person name="Haldorsen B."/>
            <person name="Samuelsen O."/>
            <person name="Aasnaes B."/>
            <person name="Sundsfjord A."/>
        </authorList>
    </citation>
    <scope>NUCLEOTIDE SEQUENCE [LARGE SCALE GENOMIC DNA]</scope>
    <source>
        <strain evidence="2">ST62:944112508</strain>
    </source>
</reference>
<comment type="caution">
    <text evidence="1">The sequence shown here is derived from an EMBL/GenBank/DDBJ whole genome shotgun (WGS) entry which is preliminary data.</text>
</comment>
<dbReference type="AlphaFoldDB" id="A0AA40NGS9"/>
<accession>A0AA40NGS9</accession>